<reference evidence="9" key="1">
    <citation type="thesis" date="2020" institute="ProQuest LLC" country="789 East Eisenhower Parkway, Ann Arbor, MI, USA">
        <title>Comparative Genomics and Chromosome Evolution.</title>
        <authorList>
            <person name="Mudd A.B."/>
        </authorList>
    </citation>
    <scope>NUCLEOTIDE SEQUENCE</scope>
    <source>
        <strain evidence="9">HN-11 Male</strain>
        <tissue evidence="9">Kidney and liver</tissue>
    </source>
</reference>
<dbReference type="EMBL" id="WNTK01000009">
    <property type="protein sequence ID" value="KAG9477959.1"/>
    <property type="molecule type" value="Genomic_DNA"/>
</dbReference>
<evidence type="ECO:0000256" key="7">
    <source>
        <dbReference type="ARBA" id="ARBA00033107"/>
    </source>
</evidence>
<organism evidence="9 10">
    <name type="scientific">Eleutherodactylus coqui</name>
    <name type="common">Puerto Rican coqui</name>
    <dbReference type="NCBI Taxonomy" id="57060"/>
    <lineage>
        <taxon>Eukaryota</taxon>
        <taxon>Metazoa</taxon>
        <taxon>Chordata</taxon>
        <taxon>Craniata</taxon>
        <taxon>Vertebrata</taxon>
        <taxon>Euteleostomi</taxon>
        <taxon>Amphibia</taxon>
        <taxon>Batrachia</taxon>
        <taxon>Anura</taxon>
        <taxon>Neobatrachia</taxon>
        <taxon>Hyloidea</taxon>
        <taxon>Eleutherodactylidae</taxon>
        <taxon>Eleutherodactylinae</taxon>
        <taxon>Eleutherodactylus</taxon>
        <taxon>Eleutherodactylus</taxon>
    </lineage>
</organism>
<evidence type="ECO:0000256" key="6">
    <source>
        <dbReference type="ARBA" id="ARBA00023128"/>
    </source>
</evidence>
<evidence type="ECO:0000313" key="10">
    <source>
        <dbReference type="Proteomes" id="UP000770717"/>
    </source>
</evidence>
<keyword evidence="6" id="KW-0496">Mitochondrion</keyword>
<dbReference type="Gene3D" id="3.30.1360.40">
    <property type="match status" value="1"/>
</dbReference>
<dbReference type="GO" id="GO:0005739">
    <property type="term" value="C:mitochondrion"/>
    <property type="evidence" value="ECO:0007669"/>
    <property type="project" value="UniProtKB-SubCell"/>
</dbReference>
<accession>A0A8J6F0G9</accession>
<evidence type="ECO:0000256" key="1">
    <source>
        <dbReference type="ARBA" id="ARBA00004173"/>
    </source>
</evidence>
<comment type="caution">
    <text evidence="9">The sequence shown here is derived from an EMBL/GenBank/DDBJ whole genome shotgun (WGS) entry which is preliminary data.</text>
</comment>
<dbReference type="PANTHER" id="PTHR20982:SF3">
    <property type="entry name" value="MITOCHONDRIAL RIBOSOME RECYCLING FACTOR PSEUDO 1"/>
    <property type="match status" value="1"/>
</dbReference>
<evidence type="ECO:0000256" key="2">
    <source>
        <dbReference type="ARBA" id="ARBA00005912"/>
    </source>
</evidence>
<keyword evidence="10" id="KW-1185">Reference proteome</keyword>
<name>A0A8J6F0G9_ELECQ</name>
<evidence type="ECO:0000259" key="8">
    <source>
        <dbReference type="Pfam" id="PF01765"/>
    </source>
</evidence>
<protein>
    <recommendedName>
        <fullName evidence="3">Ribosome-recycling factor, mitochondrial</fullName>
    </recommendedName>
    <alternativeName>
        <fullName evidence="7">Ribosome-releasing factor, mitochondrial</fullName>
    </alternativeName>
</protein>
<dbReference type="AlphaFoldDB" id="A0A8J6F0G9"/>
<keyword evidence="5" id="KW-0809">Transit peptide</keyword>
<dbReference type="InterPro" id="IPR023584">
    <property type="entry name" value="Ribosome_recyc_fac_dom"/>
</dbReference>
<evidence type="ECO:0000313" key="9">
    <source>
        <dbReference type="EMBL" id="KAG9477959.1"/>
    </source>
</evidence>
<dbReference type="Proteomes" id="UP000770717">
    <property type="component" value="Unassembled WGS sequence"/>
</dbReference>
<keyword evidence="4" id="KW-0648">Protein biosynthesis</keyword>
<dbReference type="PANTHER" id="PTHR20982">
    <property type="entry name" value="RIBOSOME RECYCLING FACTOR"/>
    <property type="match status" value="1"/>
</dbReference>
<comment type="similarity">
    <text evidence="2">Belongs to the RRF family.</text>
</comment>
<comment type="subcellular location">
    <subcellularLocation>
        <location evidence="1">Mitochondrion</location>
    </subcellularLocation>
</comment>
<sequence length="257" mass="28903">MALKCVGRLCPVMQQLRRTATPCLWKTSLVVLQQDHHTTLLSRHLATKSSKGKTKGQARVNLNTDLVKDIIDLKDVEGDMKNVLDSLKEDFNKNLSIRTSPGAFDHIIVKTKDGKFQLSHLGQITLKSPRLFVINMASFPECTNAVMDAIRESQMNLNPELQGTLIHVPVPMISREHRENLAKLAKQLTNKAKDSLRKVRSGALQEVKKFKASVSEDTIKLIEKQIQQMVDDLSAEMDKQLASKTKELLEPDRSAQK</sequence>
<dbReference type="Gene3D" id="1.10.132.20">
    <property type="entry name" value="Ribosome-recycling factor"/>
    <property type="match status" value="1"/>
</dbReference>
<dbReference type="GO" id="GO:0043023">
    <property type="term" value="F:ribosomal large subunit binding"/>
    <property type="evidence" value="ECO:0007669"/>
    <property type="project" value="TreeGrafter"/>
</dbReference>
<dbReference type="InterPro" id="IPR002661">
    <property type="entry name" value="Ribosome_recyc_fac"/>
</dbReference>
<evidence type="ECO:0000256" key="5">
    <source>
        <dbReference type="ARBA" id="ARBA00022946"/>
    </source>
</evidence>
<proteinExistence type="inferred from homology"/>
<dbReference type="FunFam" id="3.30.1360.40:FF:000007">
    <property type="entry name" value="ribosome-recycling factor, mitochondrial isoform X1"/>
    <property type="match status" value="1"/>
</dbReference>
<dbReference type="Pfam" id="PF01765">
    <property type="entry name" value="RRF"/>
    <property type="match status" value="1"/>
</dbReference>
<gene>
    <name evidence="9" type="ORF">GDO78_013119</name>
</gene>
<feature type="domain" description="Ribosome recycling factor" evidence="8">
    <location>
        <begin position="87"/>
        <end position="249"/>
    </location>
</feature>
<dbReference type="SUPFAM" id="SSF55194">
    <property type="entry name" value="Ribosome recycling factor, RRF"/>
    <property type="match status" value="1"/>
</dbReference>
<dbReference type="OrthoDB" id="407355at2759"/>
<dbReference type="GO" id="GO:0006412">
    <property type="term" value="P:translation"/>
    <property type="evidence" value="ECO:0007669"/>
    <property type="project" value="UniProtKB-KW"/>
</dbReference>
<dbReference type="InterPro" id="IPR036191">
    <property type="entry name" value="RRF_sf"/>
</dbReference>
<evidence type="ECO:0000256" key="4">
    <source>
        <dbReference type="ARBA" id="ARBA00022917"/>
    </source>
</evidence>
<evidence type="ECO:0000256" key="3">
    <source>
        <dbReference type="ARBA" id="ARBA00020581"/>
    </source>
</evidence>